<dbReference type="EMBL" id="BSYO01000014">
    <property type="protein sequence ID" value="GMH14498.1"/>
    <property type="molecule type" value="Genomic_DNA"/>
</dbReference>
<sequence>MVSELQFLDPQHFLSPIDSVDEIPSIKESSTYSDVSIVLAEVQNSKKVGPDDDGQGISSAGSRGEFGTVLMIPL</sequence>
<dbReference type="Proteomes" id="UP001279734">
    <property type="component" value="Unassembled WGS sequence"/>
</dbReference>
<keyword evidence="3" id="KW-1185">Reference proteome</keyword>
<dbReference type="AlphaFoldDB" id="A0AAD3SND0"/>
<evidence type="ECO:0000256" key="1">
    <source>
        <dbReference type="SAM" id="MobiDB-lite"/>
    </source>
</evidence>
<organism evidence="2 3">
    <name type="scientific">Nepenthes gracilis</name>
    <name type="common">Slender pitcher plant</name>
    <dbReference type="NCBI Taxonomy" id="150966"/>
    <lineage>
        <taxon>Eukaryota</taxon>
        <taxon>Viridiplantae</taxon>
        <taxon>Streptophyta</taxon>
        <taxon>Embryophyta</taxon>
        <taxon>Tracheophyta</taxon>
        <taxon>Spermatophyta</taxon>
        <taxon>Magnoliopsida</taxon>
        <taxon>eudicotyledons</taxon>
        <taxon>Gunneridae</taxon>
        <taxon>Pentapetalae</taxon>
        <taxon>Caryophyllales</taxon>
        <taxon>Nepenthaceae</taxon>
        <taxon>Nepenthes</taxon>
    </lineage>
</organism>
<gene>
    <name evidence="2" type="ORF">Nepgr_016339</name>
</gene>
<evidence type="ECO:0000313" key="3">
    <source>
        <dbReference type="Proteomes" id="UP001279734"/>
    </source>
</evidence>
<evidence type="ECO:0000313" key="2">
    <source>
        <dbReference type="EMBL" id="GMH14498.1"/>
    </source>
</evidence>
<feature type="region of interest" description="Disordered" evidence="1">
    <location>
        <begin position="46"/>
        <end position="74"/>
    </location>
</feature>
<name>A0AAD3SND0_NEPGR</name>
<reference evidence="2" key="1">
    <citation type="submission" date="2023-05" db="EMBL/GenBank/DDBJ databases">
        <title>Nepenthes gracilis genome sequencing.</title>
        <authorList>
            <person name="Fukushima K."/>
        </authorList>
    </citation>
    <scope>NUCLEOTIDE SEQUENCE</scope>
    <source>
        <strain evidence="2">SING2019-196</strain>
    </source>
</reference>
<comment type="caution">
    <text evidence="2">The sequence shown here is derived from an EMBL/GenBank/DDBJ whole genome shotgun (WGS) entry which is preliminary data.</text>
</comment>
<protein>
    <submittedName>
        <fullName evidence="2">Uncharacterized protein</fullName>
    </submittedName>
</protein>
<proteinExistence type="predicted"/>
<accession>A0AAD3SND0</accession>